<dbReference type="Pfam" id="PF14432">
    <property type="entry name" value="DYW_deaminase"/>
    <property type="match status" value="1"/>
</dbReference>
<gene>
    <name evidence="5" type="ORF">D8674_029900</name>
</gene>
<feature type="repeat" description="PPR" evidence="3">
    <location>
        <begin position="161"/>
        <end position="196"/>
    </location>
</feature>
<feature type="repeat" description="PPR" evidence="3">
    <location>
        <begin position="469"/>
        <end position="503"/>
    </location>
</feature>
<reference evidence="5 6" key="1">
    <citation type="submission" date="2019-09" db="EMBL/GenBank/DDBJ databases">
        <authorList>
            <person name="Ou C."/>
        </authorList>
    </citation>
    <scope>NUCLEOTIDE SEQUENCE [LARGE SCALE GENOMIC DNA]</scope>
    <source>
        <strain evidence="5">S2</strain>
        <tissue evidence="5">Leaf</tissue>
    </source>
</reference>
<keyword evidence="6" id="KW-1185">Reference proteome</keyword>
<dbReference type="GO" id="GO:0008270">
    <property type="term" value="F:zinc ion binding"/>
    <property type="evidence" value="ECO:0007669"/>
    <property type="project" value="InterPro"/>
</dbReference>
<dbReference type="PROSITE" id="PS51375">
    <property type="entry name" value="PPR"/>
    <property type="match status" value="6"/>
</dbReference>
<dbReference type="NCBIfam" id="TIGR00756">
    <property type="entry name" value="PPR"/>
    <property type="match status" value="5"/>
</dbReference>
<dbReference type="Proteomes" id="UP000327157">
    <property type="component" value="Chromosome 6"/>
</dbReference>
<dbReference type="Pfam" id="PF13041">
    <property type="entry name" value="PPR_2"/>
    <property type="match status" value="2"/>
</dbReference>
<dbReference type="GO" id="GO:0003729">
    <property type="term" value="F:mRNA binding"/>
    <property type="evidence" value="ECO:0007669"/>
    <property type="project" value="UniProtKB-ARBA"/>
</dbReference>
<dbReference type="PANTHER" id="PTHR47926">
    <property type="entry name" value="PENTATRICOPEPTIDE REPEAT-CONTAINING PROTEIN"/>
    <property type="match status" value="1"/>
</dbReference>
<keyword evidence="2" id="KW-0677">Repeat</keyword>
<feature type="repeat" description="PPR" evidence="3">
    <location>
        <begin position="671"/>
        <end position="705"/>
    </location>
</feature>
<dbReference type="FunFam" id="1.25.40.10:FF:000344">
    <property type="entry name" value="Pentatricopeptide repeat-containing protein"/>
    <property type="match status" value="1"/>
</dbReference>
<evidence type="ECO:0000313" key="5">
    <source>
        <dbReference type="EMBL" id="KAB2633653.1"/>
    </source>
</evidence>
<dbReference type="InterPro" id="IPR002885">
    <property type="entry name" value="PPR_rpt"/>
</dbReference>
<dbReference type="InterPro" id="IPR046848">
    <property type="entry name" value="E_motif"/>
</dbReference>
<dbReference type="OrthoDB" id="1859983at2759"/>
<reference evidence="5 6" key="3">
    <citation type="submission" date="2019-11" db="EMBL/GenBank/DDBJ databases">
        <title>A de novo genome assembly of a pear dwarfing rootstock.</title>
        <authorList>
            <person name="Wang F."/>
            <person name="Wang J."/>
            <person name="Li S."/>
            <person name="Zhang Y."/>
            <person name="Fang M."/>
            <person name="Ma L."/>
            <person name="Zhao Y."/>
            <person name="Jiang S."/>
        </authorList>
    </citation>
    <scope>NUCLEOTIDE SEQUENCE [LARGE SCALE GENOMIC DNA]</scope>
    <source>
        <strain evidence="5">S2</strain>
        <tissue evidence="5">Leaf</tissue>
    </source>
</reference>
<feature type="repeat" description="PPR" evidence="3">
    <location>
        <begin position="232"/>
        <end position="266"/>
    </location>
</feature>
<dbReference type="FunFam" id="1.25.40.10:FF:000987">
    <property type="entry name" value="Pentatricopeptide repeat-containing protein At3g14330"/>
    <property type="match status" value="1"/>
</dbReference>
<dbReference type="InterPro" id="IPR011990">
    <property type="entry name" value="TPR-like_helical_dom_sf"/>
</dbReference>
<accession>A0A5N5I3E8</accession>
<proteinExistence type="inferred from homology"/>
<evidence type="ECO:0000313" key="6">
    <source>
        <dbReference type="Proteomes" id="UP000327157"/>
    </source>
</evidence>
<dbReference type="EMBL" id="SMOL01000120">
    <property type="protein sequence ID" value="KAB2633653.1"/>
    <property type="molecule type" value="Genomic_DNA"/>
</dbReference>
<organism evidence="5 6">
    <name type="scientific">Pyrus ussuriensis x Pyrus communis</name>
    <dbReference type="NCBI Taxonomy" id="2448454"/>
    <lineage>
        <taxon>Eukaryota</taxon>
        <taxon>Viridiplantae</taxon>
        <taxon>Streptophyta</taxon>
        <taxon>Embryophyta</taxon>
        <taxon>Tracheophyta</taxon>
        <taxon>Spermatophyta</taxon>
        <taxon>Magnoliopsida</taxon>
        <taxon>eudicotyledons</taxon>
        <taxon>Gunneridae</taxon>
        <taxon>Pentapetalae</taxon>
        <taxon>rosids</taxon>
        <taxon>fabids</taxon>
        <taxon>Rosales</taxon>
        <taxon>Rosaceae</taxon>
        <taxon>Amygdaloideae</taxon>
        <taxon>Maleae</taxon>
        <taxon>Pyrus</taxon>
    </lineage>
</organism>
<feature type="repeat" description="PPR" evidence="3">
    <location>
        <begin position="570"/>
        <end position="604"/>
    </location>
</feature>
<protein>
    <submittedName>
        <fullName evidence="5">Pentatricopeptide repeat-containing protein</fullName>
    </submittedName>
</protein>
<comment type="caution">
    <text evidence="5">The sequence shown here is derived from an EMBL/GenBank/DDBJ whole genome shotgun (WGS) entry which is preliminary data.</text>
</comment>
<dbReference type="Pfam" id="PF20431">
    <property type="entry name" value="E_motif"/>
    <property type="match status" value="1"/>
</dbReference>
<evidence type="ECO:0000256" key="1">
    <source>
        <dbReference type="ARBA" id="ARBA00006643"/>
    </source>
</evidence>
<comment type="similarity">
    <text evidence="1">Belongs to the PPR family. PCMP-H subfamily.</text>
</comment>
<dbReference type="GO" id="GO:0009451">
    <property type="term" value="P:RNA modification"/>
    <property type="evidence" value="ECO:0007669"/>
    <property type="project" value="InterPro"/>
</dbReference>
<dbReference type="Gene3D" id="1.25.40.10">
    <property type="entry name" value="Tetratricopeptide repeat domain"/>
    <property type="match status" value="7"/>
</dbReference>
<reference evidence="6" key="2">
    <citation type="submission" date="2019-10" db="EMBL/GenBank/DDBJ databases">
        <title>A de novo genome assembly of a pear dwarfing rootstock.</title>
        <authorList>
            <person name="Wang F."/>
            <person name="Wang J."/>
            <person name="Li S."/>
            <person name="Zhang Y."/>
            <person name="Fang M."/>
            <person name="Ma L."/>
            <person name="Zhao Y."/>
            <person name="Jiang S."/>
        </authorList>
    </citation>
    <scope>NUCLEOTIDE SEQUENCE [LARGE SCALE GENOMIC DNA]</scope>
</reference>
<dbReference type="FunFam" id="1.25.40.10:FF:000361">
    <property type="entry name" value="Pentatricopeptide repeat-containing protein chloroplastic"/>
    <property type="match status" value="2"/>
</dbReference>
<dbReference type="FunFam" id="1.25.40.10:FF:000690">
    <property type="entry name" value="Pentatricopeptide repeat-containing protein"/>
    <property type="match status" value="1"/>
</dbReference>
<feature type="repeat" description="PPR" evidence="3">
    <location>
        <begin position="366"/>
        <end position="400"/>
    </location>
</feature>
<name>A0A5N5I3E8_9ROSA</name>
<evidence type="ECO:0000256" key="3">
    <source>
        <dbReference type="PROSITE-ProRule" id="PRU00708"/>
    </source>
</evidence>
<dbReference type="PANTHER" id="PTHR47926:SF383">
    <property type="entry name" value="DYW DOMAIN-CONTAINING PROTEIN"/>
    <property type="match status" value="1"/>
</dbReference>
<evidence type="ECO:0000256" key="2">
    <source>
        <dbReference type="ARBA" id="ARBA00022737"/>
    </source>
</evidence>
<dbReference type="InterPro" id="IPR046960">
    <property type="entry name" value="PPR_At4g14850-like_plant"/>
</dbReference>
<feature type="domain" description="DYW" evidence="4">
    <location>
        <begin position="886"/>
        <end position="979"/>
    </location>
</feature>
<sequence>MASVAVAPPPLSCHSLPTPKVKHFLRPIFPPKPKPLSSLSAAQTTAHHHHHHHQTDSLTFLQDVNNLCDAGNLSEALTLLQAHSHDAISSSQQGKDAMGALLQACGRRKDVETGRKVHNLVSASTLFSNDFVLNTRIITMYAMCGSPLDSRSVFDGLKRKNLFQWNALVSGYARNELFVDAIDVFVELISVTEFKPDNFTFPCVFKACGGISDVGLGQVVHGMAEKMGLISDVFVGNALIAMYGKCGSVEDAAKVFEIMPEKNLVSWNSMICGFSENGLDHESYSLLGKILEGDEALVPDVATLVTVLPLCAGNGEVNMGMMIHSLAVKLGLNQELMVNNALADMYSKCGYSVEAQVLFDKNDKKNVVSWNSVIGGFSREGDVCGTFGLLRKMQMEGEKVKVNEVTILNVLPACLEESELLSLKELHAYSFRHGFIYDELVANAFVAAYTKCGSLNSAELVFHGIETKTVGSWNAVIGGCAQNGDPYKALDLYLQMKYSGLDPDEFSIGSLLLACAHLKHLQHGSEIHGFVLRNGLEMDSFIGISLQSLYIHCGKLSSARVLFDRTESKIRVSWNAMIAGYTQVGLPDKALDLFRQMLSDEILPCAIATMSMFGACSQLSALRSGKELHCFALKARLTEDLFVGCSLIDMYAKSGCIEQSHRVFDRLTKKDVPSWNVIIAGYGIHGHGNKALELFREMLSFGQKPDGFTFIGILTACSHAGLVKEGVEYFNQMQSLYKIEPKLEHYACVVDMLGRAGRLEEALNLIHEMPEEPDTRMWSSLLSSCRSHNNLDMGQKIAEKLLDVEPEKAENYVLLSNLYAASGKWDSVRHVRRKMKETGVQKDAGRSWIEVGGQVYSFVVGDTSLPESGEIKKMWARLEEKISEFGYKPDTGCVLHELGEDEKVEILRGHSEKLAISFGLLKTSRSRTTLRVCKNLRICVDCHNAAKLISKVVEREIIMRDNKRFHHFKHGLCSCGDYW</sequence>
<dbReference type="Pfam" id="PF01535">
    <property type="entry name" value="PPR"/>
    <property type="match status" value="6"/>
</dbReference>
<dbReference type="AlphaFoldDB" id="A0A5N5I3E8"/>
<dbReference type="InterPro" id="IPR032867">
    <property type="entry name" value="DYW_dom"/>
</dbReference>
<evidence type="ECO:0000259" key="4">
    <source>
        <dbReference type="Pfam" id="PF14432"/>
    </source>
</evidence>